<feature type="region of interest" description="Disordered" evidence="1">
    <location>
        <begin position="99"/>
        <end position="121"/>
    </location>
</feature>
<proteinExistence type="predicted"/>
<dbReference type="EMBL" id="CAOJ01004821">
    <property type="protein sequence ID" value="CCO29449.1"/>
    <property type="molecule type" value="Genomic_DNA"/>
</dbReference>
<evidence type="ECO:0000256" key="1">
    <source>
        <dbReference type="SAM" id="MobiDB-lite"/>
    </source>
</evidence>
<gene>
    <name evidence="2" type="ORF">BN14_03462</name>
</gene>
<comment type="caution">
    <text evidence="2">The sequence shown here is derived from an EMBL/GenBank/DDBJ whole genome shotgun (WGS) entry which is preliminary data.</text>
</comment>
<evidence type="ECO:0000313" key="3">
    <source>
        <dbReference type="Proteomes" id="UP000012065"/>
    </source>
</evidence>
<protein>
    <submittedName>
        <fullName evidence="2">Uncharacterized protein</fullName>
    </submittedName>
</protein>
<sequence>MINNARLAELVGYDGWNAKASSGAGIQTAADYAMQFTPGPGEAASELFPQIAAVAVKFGDPSGKYAAFLASKDQSYPGRPWFLWNQPLSDSGLAVKFVPDNDDGGNGSVDPDNNTSGTVSSNGASSARIGWGLGLVGAFVGIALGL</sequence>
<dbReference type="Proteomes" id="UP000012065">
    <property type="component" value="Unassembled WGS sequence"/>
</dbReference>
<dbReference type="InterPro" id="IPR008929">
    <property type="entry name" value="Chondroitin_lyas"/>
</dbReference>
<name>M5BQG5_THACB</name>
<dbReference type="HOGENOM" id="CLU_1778737_0_0_1"/>
<evidence type="ECO:0000313" key="2">
    <source>
        <dbReference type="EMBL" id="CCO29449.1"/>
    </source>
</evidence>
<reference evidence="2 3" key="1">
    <citation type="journal article" date="2013" name="J. Biotechnol.">
        <title>Establishment and interpretation of the genome sequence of the phytopathogenic fungus Rhizoctonia solani AG1-IB isolate 7/3/14.</title>
        <authorList>
            <person name="Wibberg D.W."/>
            <person name="Jelonek L.J."/>
            <person name="Rupp O.R."/>
            <person name="Hennig M.H."/>
            <person name="Eikmeyer F.E."/>
            <person name="Goesmann A.G."/>
            <person name="Hartmann A.H."/>
            <person name="Borriss R.B."/>
            <person name="Grosch R.G."/>
            <person name="Puehler A.P."/>
            <person name="Schlueter A.S."/>
        </authorList>
    </citation>
    <scope>NUCLEOTIDE SEQUENCE [LARGE SCALE GENOMIC DNA]</scope>
    <source>
        <strain evidence="3">AG1-IB / isolate 7/3/14</strain>
    </source>
</reference>
<organism evidence="2 3">
    <name type="scientific">Thanatephorus cucumeris (strain AG1-IB / isolate 7/3/14)</name>
    <name type="common">Lettuce bottom rot fungus</name>
    <name type="synonym">Rhizoctonia solani</name>
    <dbReference type="NCBI Taxonomy" id="1108050"/>
    <lineage>
        <taxon>Eukaryota</taxon>
        <taxon>Fungi</taxon>
        <taxon>Dikarya</taxon>
        <taxon>Basidiomycota</taxon>
        <taxon>Agaricomycotina</taxon>
        <taxon>Agaricomycetes</taxon>
        <taxon>Cantharellales</taxon>
        <taxon>Ceratobasidiaceae</taxon>
        <taxon>Rhizoctonia</taxon>
        <taxon>Rhizoctonia solani AG-1</taxon>
    </lineage>
</organism>
<dbReference type="Gene3D" id="1.50.10.100">
    <property type="entry name" value="Chondroitin AC/alginate lyase"/>
    <property type="match status" value="1"/>
</dbReference>
<feature type="compositionally biased region" description="Polar residues" evidence="1">
    <location>
        <begin position="111"/>
        <end position="121"/>
    </location>
</feature>
<accession>M5BQG5</accession>
<dbReference type="AlphaFoldDB" id="M5BQG5"/>